<evidence type="ECO:0000256" key="3">
    <source>
        <dbReference type="ARBA" id="ARBA00011245"/>
    </source>
</evidence>
<evidence type="ECO:0000256" key="12">
    <source>
        <dbReference type="SAM" id="MobiDB-lite"/>
    </source>
</evidence>
<evidence type="ECO:0000256" key="5">
    <source>
        <dbReference type="ARBA" id="ARBA00021214"/>
    </source>
</evidence>
<keyword evidence="8" id="KW-0862">Zinc</keyword>
<dbReference type="InterPro" id="IPR006680">
    <property type="entry name" value="Amidohydro-rel"/>
</dbReference>
<evidence type="ECO:0000256" key="9">
    <source>
        <dbReference type="ARBA" id="ARBA00023239"/>
    </source>
</evidence>
<dbReference type="SUPFAM" id="SSF51556">
    <property type="entry name" value="Metallo-dependent hydrolases"/>
    <property type="match status" value="1"/>
</dbReference>
<reference evidence="14 15" key="1">
    <citation type="submission" date="2015-09" db="EMBL/GenBank/DDBJ databases">
        <title>Host preference determinants of Valsa canker pathogens revealed by comparative genomics.</title>
        <authorList>
            <person name="Yin Z."/>
            <person name="Huang L."/>
        </authorList>
    </citation>
    <scope>NUCLEOTIDE SEQUENCE [LARGE SCALE GENOMIC DNA]</scope>
    <source>
        <strain evidence="14 15">03-1</strain>
    </source>
</reference>
<dbReference type="GO" id="GO:0046872">
    <property type="term" value="F:metal ion binding"/>
    <property type="evidence" value="ECO:0007669"/>
    <property type="project" value="UniProtKB-KW"/>
</dbReference>
<feature type="region of interest" description="Disordered" evidence="12">
    <location>
        <begin position="495"/>
        <end position="542"/>
    </location>
</feature>
<dbReference type="Proteomes" id="UP000283895">
    <property type="component" value="Unassembled WGS sequence"/>
</dbReference>
<keyword evidence="6" id="KW-0479">Metal-binding</keyword>
<evidence type="ECO:0000256" key="4">
    <source>
        <dbReference type="ARBA" id="ARBA00012365"/>
    </source>
</evidence>
<evidence type="ECO:0000256" key="1">
    <source>
        <dbReference type="ARBA" id="ARBA00005079"/>
    </source>
</evidence>
<feature type="compositionally biased region" description="Basic and acidic residues" evidence="12">
    <location>
        <begin position="526"/>
        <end position="536"/>
    </location>
</feature>
<dbReference type="GO" id="GO:0005829">
    <property type="term" value="C:cytosol"/>
    <property type="evidence" value="ECO:0007669"/>
    <property type="project" value="TreeGrafter"/>
</dbReference>
<keyword evidence="15" id="KW-1185">Reference proteome</keyword>
<evidence type="ECO:0000256" key="11">
    <source>
        <dbReference type="RuleBase" id="RU366045"/>
    </source>
</evidence>
<dbReference type="STRING" id="356882.A0A423WD90"/>
<dbReference type="GO" id="GO:0001760">
    <property type="term" value="F:aminocarboxymuconate-semialdehyde decarboxylase activity"/>
    <property type="evidence" value="ECO:0007669"/>
    <property type="project" value="UniProtKB-EC"/>
</dbReference>
<dbReference type="EMBL" id="LKEA01000019">
    <property type="protein sequence ID" value="ROW01327.1"/>
    <property type="molecule type" value="Genomic_DNA"/>
</dbReference>
<dbReference type="PANTHER" id="PTHR21240">
    <property type="entry name" value="2-AMINO-3-CARBOXYLMUCONATE-6-SEMIALDEHYDE DECARBOXYLASE"/>
    <property type="match status" value="1"/>
</dbReference>
<evidence type="ECO:0000259" key="13">
    <source>
        <dbReference type="Pfam" id="PF04909"/>
    </source>
</evidence>
<evidence type="ECO:0000313" key="14">
    <source>
        <dbReference type="EMBL" id="ROW01327.1"/>
    </source>
</evidence>
<comment type="pathway">
    <text evidence="1">Secondary metabolite metabolism; quinolate metabolism.</text>
</comment>
<dbReference type="InterPro" id="IPR032466">
    <property type="entry name" value="Metal_Hydrolase"/>
</dbReference>
<feature type="region of interest" description="Disordered" evidence="12">
    <location>
        <begin position="25"/>
        <end position="44"/>
    </location>
</feature>
<dbReference type="AlphaFoldDB" id="A0A423WD90"/>
<evidence type="ECO:0000313" key="15">
    <source>
        <dbReference type="Proteomes" id="UP000283895"/>
    </source>
</evidence>
<name>A0A423WD90_9PEZI</name>
<feature type="domain" description="Amidohydrolase-related" evidence="13">
    <location>
        <begin position="54"/>
        <end position="407"/>
    </location>
</feature>
<proteinExistence type="inferred from homology"/>
<gene>
    <name evidence="14" type="ORF">VMCG_05965</name>
</gene>
<dbReference type="OrthoDB" id="2832284at2759"/>
<comment type="subunit">
    <text evidence="3">Monomer.</text>
</comment>
<organism evidence="14 15">
    <name type="scientific">Cytospora schulzeri</name>
    <dbReference type="NCBI Taxonomy" id="448051"/>
    <lineage>
        <taxon>Eukaryota</taxon>
        <taxon>Fungi</taxon>
        <taxon>Dikarya</taxon>
        <taxon>Ascomycota</taxon>
        <taxon>Pezizomycotina</taxon>
        <taxon>Sordariomycetes</taxon>
        <taxon>Sordariomycetidae</taxon>
        <taxon>Diaporthales</taxon>
        <taxon>Cytosporaceae</taxon>
        <taxon>Cytospora</taxon>
    </lineage>
</organism>
<dbReference type="PANTHER" id="PTHR21240:SF27">
    <property type="entry name" value="2-AMINO-3-CARBOXYMUCONATE-6-SEMIALDEHYDE DECARBOXYLASE"/>
    <property type="match status" value="1"/>
</dbReference>
<keyword evidence="9 11" id="KW-0456">Lyase</keyword>
<dbReference type="EC" id="4.1.1.45" evidence="4"/>
<evidence type="ECO:0000256" key="10">
    <source>
        <dbReference type="ARBA" id="ARBA00031120"/>
    </source>
</evidence>
<comment type="caution">
    <text evidence="14">The sequence shown here is derived from an EMBL/GenBank/DDBJ whole genome shotgun (WGS) entry which is preliminary data.</text>
</comment>
<feature type="compositionally biased region" description="Polar residues" evidence="12">
    <location>
        <begin position="512"/>
        <end position="522"/>
    </location>
</feature>
<evidence type="ECO:0000256" key="2">
    <source>
        <dbReference type="ARBA" id="ARBA00005871"/>
    </source>
</evidence>
<dbReference type="GO" id="GO:0016787">
    <property type="term" value="F:hydrolase activity"/>
    <property type="evidence" value="ECO:0007669"/>
    <property type="project" value="InterPro"/>
</dbReference>
<comment type="similarity">
    <text evidence="2">Belongs to the metallo-dependent hydrolases superfamily. ACMSD family.</text>
</comment>
<feature type="compositionally biased region" description="Low complexity" evidence="12">
    <location>
        <begin position="25"/>
        <end position="39"/>
    </location>
</feature>
<dbReference type="Gene3D" id="3.20.20.140">
    <property type="entry name" value="Metal-dependent hydrolases"/>
    <property type="match status" value="1"/>
</dbReference>
<keyword evidence="7 11" id="KW-0210">Decarboxylase</keyword>
<dbReference type="Pfam" id="PF04909">
    <property type="entry name" value="Amidohydro_2"/>
    <property type="match status" value="1"/>
</dbReference>
<protein>
    <recommendedName>
        <fullName evidence="5">2-amino-3-carboxymuconate-6-semialdehyde decarboxylase</fullName>
        <ecNumber evidence="4">4.1.1.45</ecNumber>
    </recommendedName>
    <alternativeName>
        <fullName evidence="10">Picolinate carboxylase</fullName>
    </alternativeName>
</protein>
<evidence type="ECO:0000256" key="6">
    <source>
        <dbReference type="ARBA" id="ARBA00022723"/>
    </source>
</evidence>
<sequence>MAPIVLTETSNCECCSGSSGSGSSTPLTSLSSGSPPTNSHIHHASRTGESLYRIDLHTHIMPSSLPDLASVPTTATKPYSWPSFKPSEDSAGDIDMYNGGAFFRRVKPNCYDAATRIKEMDAAGVDVQVLSTVPLLFCYDAPVEPAVVLARSLNEHIVDIVREFPDRFVGLATVPLQDVDEAVKELRRSKELGLVGVQIGTSAPLADGELDLDDERLESFWSACEELDMAVFVHPLGYSWKQENEARWGKYWGSWLIGMPCETALAIQNLTSGGVYLRHPKLRTCFAHAGGAFPALLGRLQHGFDCRPDLVAHSAGGITPTQHLASGNNIWIDSLVHDPDLLDYVLRKIPSANMVLGSDYPFPLGEVPTAGEMMIGTGKEGKKLDGFMSWEERAGVLAGNAIRLLKLGEEFQAKDDTMPKREKNLIGGLSRRDAEKAITFLRCLNPEILTLPPRQLFDMKQWSDINGFSRNGYFKTGHSSWWYLRNKILKWQEDGSDTNGATSNDQEDDSVDSTPSHETSVVDQRGNGKGERKGKSTELTNSTTLNLDDDEYVAETVPMMARVIEFVDLEAIEIKDEDQFEVDWRSLELHEQCVDA</sequence>
<dbReference type="GO" id="GO:0019748">
    <property type="term" value="P:secondary metabolic process"/>
    <property type="evidence" value="ECO:0007669"/>
    <property type="project" value="TreeGrafter"/>
</dbReference>
<accession>A0A423WD90</accession>
<dbReference type="InterPro" id="IPR032465">
    <property type="entry name" value="ACMSD"/>
</dbReference>
<evidence type="ECO:0000256" key="7">
    <source>
        <dbReference type="ARBA" id="ARBA00022793"/>
    </source>
</evidence>
<evidence type="ECO:0000256" key="8">
    <source>
        <dbReference type="ARBA" id="ARBA00022833"/>
    </source>
</evidence>